<feature type="transmembrane region" description="Helical" evidence="9">
    <location>
        <begin position="12"/>
        <end position="34"/>
    </location>
</feature>
<keyword evidence="12" id="KW-1185">Reference proteome</keyword>
<gene>
    <name evidence="11" type="primary">yiaM_1</name>
    <name evidence="11" type="ORF">MOMUL_08890</name>
</gene>
<evidence type="ECO:0000256" key="3">
    <source>
        <dbReference type="ARBA" id="ARBA00022475"/>
    </source>
</evidence>
<dbReference type="PANTHER" id="PTHR35011:SF11">
    <property type="entry name" value="TRAP TRANSPORTER SMALL PERMEASE PROTEIN"/>
    <property type="match status" value="1"/>
</dbReference>
<accession>A0A151AZX0</accession>
<dbReference type="RefSeq" id="WP_062282019.1">
    <property type="nucleotide sequence ID" value="NZ_LTBC01000002.1"/>
</dbReference>
<evidence type="ECO:0000313" key="12">
    <source>
        <dbReference type="Proteomes" id="UP000075670"/>
    </source>
</evidence>
<feature type="transmembrane region" description="Helical" evidence="9">
    <location>
        <begin position="46"/>
        <end position="63"/>
    </location>
</feature>
<dbReference type="AlphaFoldDB" id="A0A151AZX0"/>
<dbReference type="GO" id="GO:0015740">
    <property type="term" value="P:C4-dicarboxylate transport"/>
    <property type="evidence" value="ECO:0007669"/>
    <property type="project" value="TreeGrafter"/>
</dbReference>
<keyword evidence="7 9" id="KW-0472">Membrane</keyword>
<name>A0A151AZX0_9FIRM</name>
<dbReference type="OrthoDB" id="9814265at2"/>
<evidence type="ECO:0000256" key="8">
    <source>
        <dbReference type="ARBA" id="ARBA00038436"/>
    </source>
</evidence>
<comment type="similarity">
    <text evidence="8">Belongs to the TRAP transporter small permease family.</text>
</comment>
<feature type="transmembrane region" description="Helical" evidence="9">
    <location>
        <begin position="126"/>
        <end position="146"/>
    </location>
</feature>
<keyword evidence="6 9" id="KW-1133">Transmembrane helix</keyword>
<dbReference type="InterPro" id="IPR007387">
    <property type="entry name" value="TRAP_DctQ"/>
</dbReference>
<dbReference type="Proteomes" id="UP000075670">
    <property type="component" value="Unassembled WGS sequence"/>
</dbReference>
<feature type="domain" description="Tripartite ATP-independent periplasmic transporters DctQ component" evidence="10">
    <location>
        <begin position="23"/>
        <end position="146"/>
    </location>
</feature>
<sequence>MERKCFFENWVENIIAMGFAAFVIIVFAQVIFRYVLNNSLTWAEEFARYVFIWIVFLAGAIAVKRGSHMELDLFVNFLPRLPRFIVHCFSLVVVMAFSAFITYEGWLLAQKTWNTPSPAMQIPMGLVYLCLPIGGVVIIIYSLFAIKNLIISYKQGGC</sequence>
<comment type="caution">
    <text evidence="11">The sequence shown here is derived from an EMBL/GenBank/DDBJ whole genome shotgun (WGS) entry which is preliminary data.</text>
</comment>
<reference evidence="11 12" key="1">
    <citation type="submission" date="2016-02" db="EMBL/GenBank/DDBJ databases">
        <title>Genome sequence of Moorella mulderi DSM 14980.</title>
        <authorList>
            <person name="Poehlein A."/>
            <person name="Daniel R."/>
        </authorList>
    </citation>
    <scope>NUCLEOTIDE SEQUENCE [LARGE SCALE GENOMIC DNA]</scope>
    <source>
        <strain evidence="11 12">DSM 14980</strain>
    </source>
</reference>
<evidence type="ECO:0000256" key="7">
    <source>
        <dbReference type="ARBA" id="ARBA00023136"/>
    </source>
</evidence>
<dbReference type="GO" id="GO:0005886">
    <property type="term" value="C:plasma membrane"/>
    <property type="evidence" value="ECO:0007669"/>
    <property type="project" value="UniProtKB-SubCell"/>
</dbReference>
<dbReference type="GO" id="GO:0022857">
    <property type="term" value="F:transmembrane transporter activity"/>
    <property type="evidence" value="ECO:0007669"/>
    <property type="project" value="TreeGrafter"/>
</dbReference>
<dbReference type="PANTHER" id="PTHR35011">
    <property type="entry name" value="2,3-DIKETO-L-GULONATE TRAP TRANSPORTER SMALL PERMEASE PROTEIN YIAM"/>
    <property type="match status" value="1"/>
</dbReference>
<protein>
    <submittedName>
        <fullName evidence="11">2,3-diketo-L-gulonate TRAP transporter small permease protein YiaM</fullName>
    </submittedName>
</protein>
<dbReference type="Pfam" id="PF04290">
    <property type="entry name" value="DctQ"/>
    <property type="match status" value="1"/>
</dbReference>
<keyword evidence="2" id="KW-0813">Transport</keyword>
<dbReference type="PATRIC" id="fig|1122241.3.peg.936"/>
<evidence type="ECO:0000259" key="10">
    <source>
        <dbReference type="Pfam" id="PF04290"/>
    </source>
</evidence>
<keyword evidence="4" id="KW-0997">Cell inner membrane</keyword>
<dbReference type="EMBL" id="LTBC01000002">
    <property type="protein sequence ID" value="KYH33110.1"/>
    <property type="molecule type" value="Genomic_DNA"/>
</dbReference>
<keyword evidence="5 9" id="KW-0812">Transmembrane</keyword>
<evidence type="ECO:0000256" key="9">
    <source>
        <dbReference type="SAM" id="Phobius"/>
    </source>
</evidence>
<evidence type="ECO:0000256" key="5">
    <source>
        <dbReference type="ARBA" id="ARBA00022692"/>
    </source>
</evidence>
<evidence type="ECO:0000313" key="11">
    <source>
        <dbReference type="EMBL" id="KYH33110.1"/>
    </source>
</evidence>
<dbReference type="InterPro" id="IPR055348">
    <property type="entry name" value="DctQ"/>
</dbReference>
<keyword evidence="3" id="KW-1003">Cell membrane</keyword>
<evidence type="ECO:0000256" key="6">
    <source>
        <dbReference type="ARBA" id="ARBA00022989"/>
    </source>
</evidence>
<comment type="subcellular location">
    <subcellularLocation>
        <location evidence="1">Cell inner membrane</location>
        <topology evidence="1">Multi-pass membrane protein</topology>
    </subcellularLocation>
</comment>
<evidence type="ECO:0000256" key="4">
    <source>
        <dbReference type="ARBA" id="ARBA00022519"/>
    </source>
</evidence>
<proteinExistence type="inferred from homology"/>
<feature type="transmembrane region" description="Helical" evidence="9">
    <location>
        <begin position="84"/>
        <end position="106"/>
    </location>
</feature>
<organism evidence="11 12">
    <name type="scientific">Moorella mulderi DSM 14980</name>
    <dbReference type="NCBI Taxonomy" id="1122241"/>
    <lineage>
        <taxon>Bacteria</taxon>
        <taxon>Bacillati</taxon>
        <taxon>Bacillota</taxon>
        <taxon>Clostridia</taxon>
        <taxon>Neomoorellales</taxon>
        <taxon>Neomoorellaceae</taxon>
        <taxon>Neomoorella</taxon>
    </lineage>
</organism>
<evidence type="ECO:0000256" key="2">
    <source>
        <dbReference type="ARBA" id="ARBA00022448"/>
    </source>
</evidence>
<evidence type="ECO:0000256" key="1">
    <source>
        <dbReference type="ARBA" id="ARBA00004429"/>
    </source>
</evidence>